<accession>A0ABM8AK32</accession>
<feature type="compositionally biased region" description="Low complexity" evidence="1">
    <location>
        <begin position="67"/>
        <end position="88"/>
    </location>
</feature>
<gene>
    <name evidence="3" type="ORF">DAETH_41490</name>
</gene>
<feature type="region of interest" description="Disordered" evidence="1">
    <location>
        <begin position="43"/>
        <end position="88"/>
    </location>
</feature>
<evidence type="ECO:0000256" key="1">
    <source>
        <dbReference type="SAM" id="MobiDB-lite"/>
    </source>
</evidence>
<dbReference type="PANTHER" id="PTHR33975">
    <property type="entry name" value="MYELIN-ASSOCIATED OLIGODENDROCYTE BASIC PROTEIN"/>
    <property type="match status" value="1"/>
</dbReference>
<geneLocation type="plasmid" evidence="3 4">
    <name>pDAETH-2</name>
</geneLocation>
<dbReference type="RefSeq" id="WP_264778535.1">
    <property type="nucleotide sequence ID" value="NZ_AP026562.1"/>
</dbReference>
<evidence type="ECO:0000256" key="2">
    <source>
        <dbReference type="SAM" id="Phobius"/>
    </source>
</evidence>
<keyword evidence="2" id="KW-0812">Transmembrane</keyword>
<evidence type="ECO:0000313" key="4">
    <source>
        <dbReference type="Proteomes" id="UP001064971"/>
    </source>
</evidence>
<keyword evidence="4" id="KW-1185">Reference proteome</keyword>
<feature type="transmembrane region" description="Helical" evidence="2">
    <location>
        <begin position="91"/>
        <end position="113"/>
    </location>
</feature>
<sequence length="308" mass="32398">MNRIPSTRRPAHVLLRPLRLLPLLSALLLGGALGVTGGGFGGTTSHSSTSSHATPQSRPAPVPSPTYSPSVVTTSSTSVPTTSTPSPGSSWSFTAILVVVGALLAFLLLSALYEEWAGRGRGAQAVRVQVLFENGEEVKRHLQRLARRHDPDAPGALAILLRESALLLLRHKEDWAYGTVERHGAAGEDEANSLVGQWATAARATFETQTTSQYQDGDAAGGYEHDTSAGGRTGGLYLAVTLAVSTAGLEFAPETGETVRDVESALLALSGVGSGQLLRLEAVWSPDGEGEFLSEEQAIRRYPVLAPL</sequence>
<evidence type="ECO:0000313" key="3">
    <source>
        <dbReference type="EMBL" id="BDP44180.1"/>
    </source>
</evidence>
<organism evidence="3 4">
    <name type="scientific">Deinococcus aetherius</name>
    <dbReference type="NCBI Taxonomy" id="200252"/>
    <lineage>
        <taxon>Bacteria</taxon>
        <taxon>Thermotogati</taxon>
        <taxon>Deinococcota</taxon>
        <taxon>Deinococci</taxon>
        <taxon>Deinococcales</taxon>
        <taxon>Deinococcaceae</taxon>
        <taxon>Deinococcus</taxon>
    </lineage>
</organism>
<dbReference type="Pfam" id="PF07466">
    <property type="entry name" value="DUF1517"/>
    <property type="match status" value="1"/>
</dbReference>
<dbReference type="InterPro" id="IPR053023">
    <property type="entry name" value="FLAP_modulator"/>
</dbReference>
<dbReference type="EMBL" id="AP026562">
    <property type="protein sequence ID" value="BDP44180.1"/>
    <property type="molecule type" value="Genomic_DNA"/>
</dbReference>
<name>A0ABM8AK32_9DEIO</name>
<keyword evidence="3" id="KW-0614">Plasmid</keyword>
<dbReference type="PANTHER" id="PTHR33975:SF2">
    <property type="entry name" value="MYELIN-ASSOCIATED OLIGODENDROCYTE BASIC PROTEIN"/>
    <property type="match status" value="1"/>
</dbReference>
<protein>
    <recommendedName>
        <fullName evidence="5">DUF1517 domain-containing protein</fullName>
    </recommendedName>
</protein>
<proteinExistence type="predicted"/>
<keyword evidence="2" id="KW-1133">Transmembrane helix</keyword>
<evidence type="ECO:0008006" key="5">
    <source>
        <dbReference type="Google" id="ProtNLM"/>
    </source>
</evidence>
<dbReference type="Proteomes" id="UP001064971">
    <property type="component" value="Plasmid pDAETH-2"/>
</dbReference>
<reference evidence="3" key="1">
    <citation type="submission" date="2022-07" db="EMBL/GenBank/DDBJ databases">
        <title>Complete Genome Sequence of the Radioresistant Bacterium Deinococcus aetherius ST0316, Isolated from the Air Dust collected in Lower Stratosphere above Japan.</title>
        <authorList>
            <person name="Satoh K."/>
            <person name="Hagiwara K."/>
            <person name="Katsumata K."/>
            <person name="Kubo A."/>
            <person name="Yokobori S."/>
            <person name="Yamagishi A."/>
            <person name="Oono Y."/>
            <person name="Narumi I."/>
        </authorList>
    </citation>
    <scope>NUCLEOTIDE SEQUENCE</scope>
    <source>
        <strain evidence="3">ST0316</strain>
        <plasmid evidence="3">pDAETH-2</plasmid>
    </source>
</reference>
<keyword evidence="2" id="KW-0472">Membrane</keyword>
<dbReference type="InterPro" id="IPR010903">
    <property type="entry name" value="DUF1517"/>
</dbReference>
<feature type="compositionally biased region" description="Low complexity" evidence="1">
    <location>
        <begin position="43"/>
        <end position="55"/>
    </location>
</feature>